<proteinExistence type="inferred from homology"/>
<dbReference type="GO" id="GO:0031676">
    <property type="term" value="C:plasma membrane-derived thylakoid membrane"/>
    <property type="evidence" value="ECO:0007669"/>
    <property type="project" value="UniProtKB-SubCell"/>
</dbReference>
<dbReference type="AlphaFoldDB" id="A0A926ZJ34"/>
<dbReference type="InterPro" id="IPR035982">
    <property type="entry name" value="PSI_centre_PsaK_sf"/>
</dbReference>
<dbReference type="InterPro" id="IPR017492">
    <property type="entry name" value="PSI_PsaK"/>
</dbReference>
<evidence type="ECO:0000256" key="6">
    <source>
        <dbReference type="ARBA" id="ARBA00022989"/>
    </source>
</evidence>
<dbReference type="InterPro" id="IPR000549">
    <property type="entry name" value="PSI_PsaG/PsaK"/>
</dbReference>
<evidence type="ECO:0000256" key="2">
    <source>
        <dbReference type="ARBA" id="ARBA00006458"/>
    </source>
</evidence>
<evidence type="ECO:0000313" key="11">
    <source>
        <dbReference type="Proteomes" id="UP000641646"/>
    </source>
</evidence>
<dbReference type="EMBL" id="JACJPW010000108">
    <property type="protein sequence ID" value="MBD2185138.1"/>
    <property type="molecule type" value="Genomic_DNA"/>
</dbReference>
<keyword evidence="11" id="KW-1185">Reference proteome</keyword>
<gene>
    <name evidence="9 10" type="primary">psaK</name>
    <name evidence="10" type="ORF">H6G03_29385</name>
</gene>
<feature type="transmembrane region" description="Helical" evidence="9">
    <location>
        <begin position="20"/>
        <end position="39"/>
    </location>
</feature>
<dbReference type="Proteomes" id="UP000641646">
    <property type="component" value="Unassembled WGS sequence"/>
</dbReference>
<dbReference type="Pfam" id="PF01241">
    <property type="entry name" value="PSI_PSAK"/>
    <property type="match status" value="1"/>
</dbReference>
<dbReference type="InterPro" id="IPR037101">
    <property type="entry name" value="PSI_PsaK_bact"/>
</dbReference>
<evidence type="ECO:0000256" key="8">
    <source>
        <dbReference type="ARBA" id="ARBA00023136"/>
    </source>
</evidence>
<organism evidence="10 11">
    <name type="scientific">Aerosakkonema funiforme FACHB-1375</name>
    <dbReference type="NCBI Taxonomy" id="2949571"/>
    <lineage>
        <taxon>Bacteria</taxon>
        <taxon>Bacillati</taxon>
        <taxon>Cyanobacteriota</taxon>
        <taxon>Cyanophyceae</taxon>
        <taxon>Oscillatoriophycideae</taxon>
        <taxon>Aerosakkonematales</taxon>
        <taxon>Aerosakkonemataceae</taxon>
        <taxon>Aerosakkonema</taxon>
    </lineage>
</organism>
<evidence type="ECO:0000256" key="9">
    <source>
        <dbReference type="HAMAP-Rule" id="MF_00474"/>
    </source>
</evidence>
<dbReference type="Gene3D" id="1.20.860.20">
    <property type="entry name" value="Photosystem I PsaK, reaction centre"/>
    <property type="match status" value="1"/>
</dbReference>
<dbReference type="HAMAP" id="MF_00474">
    <property type="entry name" value="PSI_PsaK"/>
    <property type="match status" value="1"/>
</dbReference>
<dbReference type="GO" id="GO:0009522">
    <property type="term" value="C:photosystem I"/>
    <property type="evidence" value="ECO:0007669"/>
    <property type="project" value="UniProtKB-KW"/>
</dbReference>
<accession>A0A926ZJ34</accession>
<dbReference type="RefSeq" id="WP_190472923.1">
    <property type="nucleotide sequence ID" value="NZ_JACJPW010000108.1"/>
</dbReference>
<keyword evidence="3 9" id="KW-0602">Photosynthesis</keyword>
<keyword evidence="6 9" id="KW-1133">Transmembrane helix</keyword>
<dbReference type="SUPFAM" id="SSF81563">
    <property type="entry name" value="Photosystem I reaction center subunit X, PsaK"/>
    <property type="match status" value="1"/>
</dbReference>
<reference evidence="10" key="1">
    <citation type="journal article" date="2015" name="ISME J.">
        <title>Draft Genome Sequence of Streptomyces incarnatus NRRL8089, which Produces the Nucleoside Antibiotic Sinefungin.</title>
        <authorList>
            <person name="Oshima K."/>
            <person name="Hattori M."/>
            <person name="Shimizu H."/>
            <person name="Fukuda K."/>
            <person name="Nemoto M."/>
            <person name="Inagaki K."/>
            <person name="Tamura T."/>
        </authorList>
    </citation>
    <scope>NUCLEOTIDE SEQUENCE</scope>
    <source>
        <strain evidence="10">FACHB-1375</strain>
    </source>
</reference>
<reference evidence="10" key="2">
    <citation type="submission" date="2020-08" db="EMBL/GenBank/DDBJ databases">
        <authorList>
            <person name="Chen M."/>
            <person name="Teng W."/>
            <person name="Zhao L."/>
            <person name="Hu C."/>
            <person name="Zhou Y."/>
            <person name="Han B."/>
            <person name="Song L."/>
            <person name="Shu W."/>
        </authorList>
    </citation>
    <scope>NUCLEOTIDE SEQUENCE</scope>
    <source>
        <strain evidence="10">FACHB-1375</strain>
    </source>
</reference>
<evidence type="ECO:0000256" key="4">
    <source>
        <dbReference type="ARBA" id="ARBA00022692"/>
    </source>
</evidence>
<evidence type="ECO:0000256" key="7">
    <source>
        <dbReference type="ARBA" id="ARBA00023078"/>
    </source>
</evidence>
<evidence type="ECO:0000256" key="3">
    <source>
        <dbReference type="ARBA" id="ARBA00022531"/>
    </source>
</evidence>
<keyword evidence="8 9" id="KW-0472">Membrane</keyword>
<keyword evidence="5 9" id="KW-0603">Photosystem I</keyword>
<keyword evidence="7 9" id="KW-0793">Thylakoid</keyword>
<keyword evidence="4 9" id="KW-0812">Transmembrane</keyword>
<evidence type="ECO:0000313" key="10">
    <source>
        <dbReference type="EMBL" id="MBD2185138.1"/>
    </source>
</evidence>
<dbReference type="GO" id="GO:0015979">
    <property type="term" value="P:photosynthesis"/>
    <property type="evidence" value="ECO:0007669"/>
    <property type="project" value="UniProtKB-UniRule"/>
</dbReference>
<evidence type="ECO:0000256" key="1">
    <source>
        <dbReference type="ARBA" id="ARBA00004141"/>
    </source>
</evidence>
<protein>
    <recommendedName>
        <fullName evidence="9">Photosystem I reaction center subunit PsaK</fullName>
    </recommendedName>
    <alternativeName>
        <fullName evidence="9">Photosystem I subunit X</fullName>
    </alternativeName>
</protein>
<comment type="caution">
    <text evidence="10">The sequence shown here is derived from an EMBL/GenBank/DDBJ whole genome shotgun (WGS) entry which is preliminary data.</text>
</comment>
<feature type="transmembrane region" description="Helical" evidence="9">
    <location>
        <begin position="60"/>
        <end position="83"/>
    </location>
</feature>
<sequence length="84" mass="8426">MINSMILAAAQSTVPATPAWSLSIGLVMIICNILGIAIARYATQDRGSQPSLGPIGIPQLVAGTSFGHILGAGVILGLTNVGAL</sequence>
<dbReference type="NCBIfam" id="TIGR03049">
    <property type="entry name" value="PS_I_psaK"/>
    <property type="match status" value="1"/>
</dbReference>
<name>A0A926ZJ34_9CYAN</name>
<comment type="subcellular location">
    <subcellularLocation>
        <location evidence="9">Cellular thylakoid membrane</location>
        <topology evidence="9">Multi-pass membrane protein</topology>
    </subcellularLocation>
    <subcellularLocation>
        <location evidence="1">Membrane</location>
        <topology evidence="1">Multi-pass membrane protein</topology>
    </subcellularLocation>
</comment>
<comment type="similarity">
    <text evidence="2 9">Belongs to the PsaG/PsaK family.</text>
</comment>
<evidence type="ECO:0000256" key="5">
    <source>
        <dbReference type="ARBA" id="ARBA00022836"/>
    </source>
</evidence>